<sequence length="579" mass="65491">MKKFILIFIPLLLFVFSGCSDSNKKHNEMNEEKDIIADRYINNKDGSVTDRETGLQWMRCSLGQSWDGNTCLGDTQKYSWDEANKAATDHFFADKNWRLPTIEELDSLVSCSSGRRDFFKKTSSGEPYGGNCQGDFLKPSINTKAFPNTMDSWYWSSSSNMEDENYAWNLSFYYGSIESSYKTNELHVRLVRIEPVTSKYIKLDENGQQLPESASSWSCIKDNDTGLIWEKKTENGGLTDLNNTYTWFNPNPEVNGGFEGYPDRGSCTESGCDTRAYVEAVNNKGLCGAHDWRIPTIEELNTLVYCSSGEREAWPPGQWGGKCMGDHQKPTIDSAYFPSTPEWSWFWSSSPSANNSDLVWGIDFDNGSGNYSSKGKSNHIRLVRSEISGSRYTKLDDNGNPLPDSATSWSCVQDNEKGIIWEEKSKDEGLRYFNNTYSWFNPVAESNGGFEGYQNKGNCTGSACDTHAYAEAINSKGLCGAHDWRIPTIEELNTLVYCGPGDRDTWHPGQWSGKCMGDYQKPTINSDYFPNTPEWSWFWSSSPSANYSNLVWGVHFGNGYIDYNGKNRSEHVRLLRSKN</sequence>
<dbReference type="OrthoDB" id="9793251at2"/>
<comment type="caution">
    <text evidence="3">The sequence shown here is derived from an EMBL/GenBank/DDBJ whole genome shotgun (WGS) entry which is preliminary data.</text>
</comment>
<protein>
    <submittedName>
        <fullName evidence="3">Uncharacterized protein DUF1566</fullName>
    </submittedName>
</protein>
<feature type="domain" description="Lcl C-terminal" evidence="2">
    <location>
        <begin position="411"/>
        <end position="576"/>
    </location>
</feature>
<feature type="signal peptide" evidence="1">
    <location>
        <begin position="1"/>
        <end position="20"/>
    </location>
</feature>
<dbReference type="PROSITE" id="PS51257">
    <property type="entry name" value="PROKAR_LIPOPROTEIN"/>
    <property type="match status" value="1"/>
</dbReference>
<accession>A0A562RRK5</accession>
<feature type="chain" id="PRO_5021900027" evidence="1">
    <location>
        <begin position="21"/>
        <end position="579"/>
    </location>
</feature>
<dbReference type="AlphaFoldDB" id="A0A562RRK5"/>
<dbReference type="PANTHER" id="PTHR35812:SF1">
    <property type="entry name" value="LIPOPROTEIN"/>
    <property type="match status" value="1"/>
</dbReference>
<gene>
    <name evidence="3" type="ORF">LZ24_01755</name>
</gene>
<dbReference type="RefSeq" id="WP_144684585.1">
    <property type="nucleotide sequence ID" value="NZ_VLLC01000012.1"/>
</dbReference>
<reference evidence="3 4" key="1">
    <citation type="submission" date="2019-07" db="EMBL/GenBank/DDBJ databases">
        <title>Genome sequencing of 100 strains of the haloalkaliphilic chemolithoautotrophic sulfur-oxidizing bacterium Thioalkalivibrio.</title>
        <authorList>
            <person name="Muyzer G."/>
        </authorList>
    </citation>
    <scope>NUCLEOTIDE SEQUENCE [LARGE SCALE GENOMIC DNA]</scope>
    <source>
        <strain evidence="3 4">ASO4-4</strain>
    </source>
</reference>
<feature type="domain" description="Lcl C-terminal" evidence="2">
    <location>
        <begin position="47"/>
        <end position="192"/>
    </location>
</feature>
<organism evidence="3 4">
    <name type="scientific">Desulfobotulus alkaliphilus</name>
    <dbReference type="NCBI Taxonomy" id="622671"/>
    <lineage>
        <taxon>Bacteria</taxon>
        <taxon>Pseudomonadati</taxon>
        <taxon>Thermodesulfobacteriota</taxon>
        <taxon>Desulfobacteria</taxon>
        <taxon>Desulfobacterales</taxon>
        <taxon>Desulfobacteraceae</taxon>
        <taxon>Desulfobotulus</taxon>
    </lineage>
</organism>
<dbReference type="PANTHER" id="PTHR35812">
    <property type="entry name" value="LIPOPROTEIN"/>
    <property type="match status" value="1"/>
</dbReference>
<feature type="domain" description="Lcl C-terminal" evidence="2">
    <location>
        <begin position="219"/>
        <end position="384"/>
    </location>
</feature>
<dbReference type="EMBL" id="VLLC01000012">
    <property type="protein sequence ID" value="TWI71739.1"/>
    <property type="molecule type" value="Genomic_DNA"/>
</dbReference>
<dbReference type="InterPro" id="IPR011460">
    <property type="entry name" value="Lcl_C"/>
</dbReference>
<dbReference type="Proteomes" id="UP000318307">
    <property type="component" value="Unassembled WGS sequence"/>
</dbReference>
<name>A0A562RRK5_9BACT</name>
<evidence type="ECO:0000313" key="3">
    <source>
        <dbReference type="EMBL" id="TWI71739.1"/>
    </source>
</evidence>
<evidence type="ECO:0000256" key="1">
    <source>
        <dbReference type="SAM" id="SignalP"/>
    </source>
</evidence>
<keyword evidence="1" id="KW-0732">Signal</keyword>
<dbReference type="Pfam" id="PF07603">
    <property type="entry name" value="Lcl_C"/>
    <property type="match status" value="3"/>
</dbReference>
<proteinExistence type="predicted"/>
<evidence type="ECO:0000313" key="4">
    <source>
        <dbReference type="Proteomes" id="UP000318307"/>
    </source>
</evidence>
<keyword evidence="4" id="KW-1185">Reference proteome</keyword>
<evidence type="ECO:0000259" key="2">
    <source>
        <dbReference type="Pfam" id="PF07603"/>
    </source>
</evidence>